<keyword evidence="1" id="KW-0812">Transmembrane</keyword>
<sequence>MNRSAKYLCIVGIVLMAFNFSIASFLQFHLDKFSEDADSIIIHYISDDLGGSQRIPISLVLLALSNVGKEQTGTYREQKLSIETRLEIAHQLSTFQIPSSQLSQLTSKQFFLFTKRYKHLIKLNQSNLLFYLVFALCITSFVTRIVMSTRGKNNSKHMSQFLIREQNNEK</sequence>
<geneLocation type="plasmid" evidence="2">
    <name>pL289</name>
</geneLocation>
<dbReference type="EMBL" id="CP017904">
    <property type="protein sequence ID" value="ARP21807.1"/>
    <property type="molecule type" value="Genomic_DNA"/>
</dbReference>
<evidence type="ECO:0000256" key="1">
    <source>
        <dbReference type="SAM" id="Phobius"/>
    </source>
</evidence>
<accession>A0A1W6V9F4</accession>
<name>A0A1W6V9F4_VIBAL</name>
<protein>
    <submittedName>
        <fullName evidence="2">Uncharacterized protein</fullName>
    </submittedName>
</protein>
<dbReference type="AlphaFoldDB" id="A0A1W6V9F4"/>
<feature type="transmembrane region" description="Helical" evidence="1">
    <location>
        <begin position="7"/>
        <end position="28"/>
    </location>
</feature>
<reference evidence="2" key="1">
    <citation type="submission" date="2016-10" db="EMBL/GenBank/DDBJ databases">
        <title>The High Quality Genome of Vibrio alginolyticus K01M1.</title>
        <authorList>
            <person name="Wendling C."/>
            <person name="Chibani C.M."/>
            <person name="Hertel R."/>
            <person name="Sproer C."/>
            <person name="Bunk B."/>
            <person name="Overmann J."/>
            <person name="Roth O."/>
            <person name="Liesegang H."/>
        </authorList>
    </citation>
    <scope>NUCLEOTIDE SEQUENCE</scope>
    <source>
        <strain evidence="2">K05K4</strain>
        <plasmid evidence="2">pL289</plasmid>
    </source>
</reference>
<organism evidence="2">
    <name type="scientific">Vibrio alginolyticus</name>
    <dbReference type="NCBI Taxonomy" id="663"/>
    <lineage>
        <taxon>Bacteria</taxon>
        <taxon>Pseudomonadati</taxon>
        <taxon>Pseudomonadota</taxon>
        <taxon>Gammaproteobacteria</taxon>
        <taxon>Vibrionales</taxon>
        <taxon>Vibrionaceae</taxon>
        <taxon>Vibrio</taxon>
    </lineage>
</organism>
<keyword evidence="2" id="KW-0614">Plasmid</keyword>
<keyword evidence="1" id="KW-1133">Transmembrane helix</keyword>
<proteinExistence type="predicted"/>
<gene>
    <name evidence="2" type="ORF">K05K4_51050</name>
</gene>
<feature type="transmembrane region" description="Helical" evidence="1">
    <location>
        <begin position="128"/>
        <end position="147"/>
    </location>
</feature>
<evidence type="ECO:0000313" key="2">
    <source>
        <dbReference type="EMBL" id="ARP21807.1"/>
    </source>
</evidence>
<keyword evidence="1" id="KW-0472">Membrane</keyword>